<evidence type="ECO:0000313" key="1">
    <source>
        <dbReference type="Proteomes" id="UP000887574"/>
    </source>
</evidence>
<keyword evidence="1" id="KW-1185">Reference proteome</keyword>
<sequence length="88" mass="10270">RKWWQCTKGSKNDSASNIQPAVVENGGTVDVHLHMKTRISLLSATTTCHLQPLQLNWMLLLRHWSTARIQMHNQKMMKNYWVKQDVAQ</sequence>
<protein>
    <submittedName>
        <fullName evidence="2">Uncharacterized protein</fullName>
    </submittedName>
</protein>
<evidence type="ECO:0000313" key="2">
    <source>
        <dbReference type="WBParaSite" id="jg18551"/>
    </source>
</evidence>
<accession>A0A915DCT1</accession>
<dbReference type="WBParaSite" id="jg18551">
    <property type="protein sequence ID" value="jg18551"/>
    <property type="gene ID" value="jg18551"/>
</dbReference>
<dbReference type="AlphaFoldDB" id="A0A915DCT1"/>
<name>A0A915DCT1_9BILA</name>
<dbReference type="Proteomes" id="UP000887574">
    <property type="component" value="Unplaced"/>
</dbReference>
<reference evidence="2" key="1">
    <citation type="submission" date="2022-11" db="UniProtKB">
        <authorList>
            <consortium name="WormBaseParasite"/>
        </authorList>
    </citation>
    <scope>IDENTIFICATION</scope>
</reference>
<proteinExistence type="predicted"/>
<organism evidence="1 2">
    <name type="scientific">Ditylenchus dipsaci</name>
    <dbReference type="NCBI Taxonomy" id="166011"/>
    <lineage>
        <taxon>Eukaryota</taxon>
        <taxon>Metazoa</taxon>
        <taxon>Ecdysozoa</taxon>
        <taxon>Nematoda</taxon>
        <taxon>Chromadorea</taxon>
        <taxon>Rhabditida</taxon>
        <taxon>Tylenchina</taxon>
        <taxon>Tylenchomorpha</taxon>
        <taxon>Sphaerularioidea</taxon>
        <taxon>Anguinidae</taxon>
        <taxon>Anguininae</taxon>
        <taxon>Ditylenchus</taxon>
    </lineage>
</organism>